<protein>
    <submittedName>
        <fullName evidence="5">NAD(P)-dependent oxidoreductase</fullName>
    </submittedName>
</protein>
<sequence>MNVLVTGANGTVGTALREHLESELDATLEPTWIDIEPHPEYETTMGDVTDYATVREAMVGQDAVVHLGMPDFLGGPGSRSLAWSEGFAASCQAIGNVLEAATSEGVDTVVYASSNHAVGMYEVQNAPEIYGLDFDLEIDHTAPPRPDSRYGIVKVFGEAMGQLAADAHGVNCYAIRICSVRDPEYDHPYGDAERGVDRGEYERDSGAYEEQVARQKCMWQSRRDLAREVARCLERGAEVARAETDDERGEFDVFYGRSASDRSWFDLEHAREVIGYDPADDATAWQGPPE</sequence>
<dbReference type="PANTHER" id="PTHR43103">
    <property type="entry name" value="NUCLEOSIDE-DIPHOSPHATE-SUGAR EPIMERASE"/>
    <property type="match status" value="1"/>
</dbReference>
<dbReference type="EMBL" id="CP100355">
    <property type="protein sequence ID" value="UTF53139.1"/>
    <property type="molecule type" value="Genomic_DNA"/>
</dbReference>
<dbReference type="RefSeq" id="WP_254157334.1">
    <property type="nucleotide sequence ID" value="NZ_CP100355.1"/>
</dbReference>
<organism evidence="5 6">
    <name type="scientific">Natronosalvus rutilus</name>
    <dbReference type="NCBI Taxonomy" id="2953753"/>
    <lineage>
        <taxon>Archaea</taxon>
        <taxon>Methanobacteriati</taxon>
        <taxon>Methanobacteriota</taxon>
        <taxon>Stenosarchaea group</taxon>
        <taxon>Halobacteria</taxon>
        <taxon>Halobacteriales</taxon>
        <taxon>Natrialbaceae</taxon>
        <taxon>Natronosalvus</taxon>
    </lineage>
</organism>
<evidence type="ECO:0000256" key="3">
    <source>
        <dbReference type="ARBA" id="ARBA00023027"/>
    </source>
</evidence>
<proteinExistence type="inferred from homology"/>
<dbReference type="AlphaFoldDB" id="A0A9E7SSZ3"/>
<comment type="similarity">
    <text evidence="1">Belongs to the NAD(P)-dependent epimerase/dehydratase family.</text>
</comment>
<dbReference type="PANTHER" id="PTHR43103:SF5">
    <property type="entry name" value="4-EPIMERASE, PUTATIVE (AFU_ORTHOLOGUE AFUA_7G00360)-RELATED"/>
    <property type="match status" value="1"/>
</dbReference>
<evidence type="ECO:0000313" key="5">
    <source>
        <dbReference type="EMBL" id="UTF53139.1"/>
    </source>
</evidence>
<evidence type="ECO:0000256" key="2">
    <source>
        <dbReference type="ARBA" id="ARBA00023002"/>
    </source>
</evidence>
<dbReference type="GO" id="GO:0016491">
    <property type="term" value="F:oxidoreductase activity"/>
    <property type="evidence" value="ECO:0007669"/>
    <property type="project" value="UniProtKB-KW"/>
</dbReference>
<reference evidence="5" key="1">
    <citation type="submission" date="2022-06" db="EMBL/GenBank/DDBJ databases">
        <title>Diverse halophilic archaea isolated from saline environments.</title>
        <authorList>
            <person name="Cui H.-L."/>
        </authorList>
    </citation>
    <scope>NUCLEOTIDE SEQUENCE</scope>
    <source>
        <strain evidence="5">WLHS1</strain>
    </source>
</reference>
<dbReference type="Pfam" id="PF01370">
    <property type="entry name" value="Epimerase"/>
    <property type="match status" value="1"/>
</dbReference>
<evidence type="ECO:0000259" key="4">
    <source>
        <dbReference type="Pfam" id="PF01370"/>
    </source>
</evidence>
<dbReference type="KEGG" id="sawl:NGM29_15380"/>
<accession>A0A9E7SSZ3</accession>
<evidence type="ECO:0000313" key="6">
    <source>
        <dbReference type="Proteomes" id="UP001056855"/>
    </source>
</evidence>
<gene>
    <name evidence="5" type="ORF">NGM29_15380</name>
</gene>
<dbReference type="Gene3D" id="3.40.50.720">
    <property type="entry name" value="NAD(P)-binding Rossmann-like Domain"/>
    <property type="match status" value="1"/>
</dbReference>
<keyword evidence="2" id="KW-0560">Oxidoreductase</keyword>
<feature type="domain" description="NAD-dependent epimerase/dehydratase" evidence="4">
    <location>
        <begin position="3"/>
        <end position="181"/>
    </location>
</feature>
<dbReference type="SUPFAM" id="SSF51735">
    <property type="entry name" value="NAD(P)-binding Rossmann-fold domains"/>
    <property type="match status" value="1"/>
</dbReference>
<keyword evidence="6" id="KW-1185">Reference proteome</keyword>
<evidence type="ECO:0000256" key="1">
    <source>
        <dbReference type="ARBA" id="ARBA00007637"/>
    </source>
</evidence>
<dbReference type="Proteomes" id="UP001056855">
    <property type="component" value="Chromosome"/>
</dbReference>
<keyword evidence="3" id="KW-0520">NAD</keyword>
<dbReference type="InterPro" id="IPR001509">
    <property type="entry name" value="Epimerase_deHydtase"/>
</dbReference>
<dbReference type="InterPro" id="IPR036291">
    <property type="entry name" value="NAD(P)-bd_dom_sf"/>
</dbReference>
<dbReference type="GeneID" id="73291456"/>
<name>A0A9E7SSZ3_9EURY</name>